<evidence type="ECO:0000313" key="3">
    <source>
        <dbReference type="Proteomes" id="UP000660024"/>
    </source>
</evidence>
<evidence type="ECO:0000313" key="2">
    <source>
        <dbReference type="EMBL" id="MBK0383562.1"/>
    </source>
</evidence>
<organism evidence="2 3">
    <name type="scientific">Pedobacter segetis</name>
    <dbReference type="NCBI Taxonomy" id="2793069"/>
    <lineage>
        <taxon>Bacteria</taxon>
        <taxon>Pseudomonadati</taxon>
        <taxon>Bacteroidota</taxon>
        <taxon>Sphingobacteriia</taxon>
        <taxon>Sphingobacteriales</taxon>
        <taxon>Sphingobacteriaceae</taxon>
        <taxon>Pedobacter</taxon>
    </lineage>
</organism>
<name>A0ABS1BLB0_9SPHI</name>
<feature type="domain" description="Secretion system C-terminal sorting" evidence="1">
    <location>
        <begin position="45"/>
        <end position="115"/>
    </location>
</feature>
<dbReference type="InterPro" id="IPR026444">
    <property type="entry name" value="Secre_tail"/>
</dbReference>
<dbReference type="EMBL" id="JAEHFY010000015">
    <property type="protein sequence ID" value="MBK0383562.1"/>
    <property type="molecule type" value="Genomic_DNA"/>
</dbReference>
<proteinExistence type="predicted"/>
<sequence>MSALDHPELYPVKVKRTGIDLPAIRDVSNCASRICGTIYRNFWFYPNPFSNSFTISFNLPQQADVTASLADMSGRQVYTEQWEQVSSGPQRRNINVSVKPGSYVLTLVYGKQTKSTVLIKQ</sequence>
<evidence type="ECO:0000259" key="1">
    <source>
        <dbReference type="Pfam" id="PF18962"/>
    </source>
</evidence>
<keyword evidence="3" id="KW-1185">Reference proteome</keyword>
<reference evidence="2 3" key="1">
    <citation type="submission" date="2020-12" db="EMBL/GenBank/DDBJ databases">
        <title>Bacterial novel species Pedobacter sp. SD-b isolated from soil.</title>
        <authorList>
            <person name="Jung H.-Y."/>
        </authorList>
    </citation>
    <scope>NUCLEOTIDE SEQUENCE [LARGE SCALE GENOMIC DNA]</scope>
    <source>
        <strain evidence="2 3">SD-b</strain>
    </source>
</reference>
<dbReference type="Proteomes" id="UP000660024">
    <property type="component" value="Unassembled WGS sequence"/>
</dbReference>
<protein>
    <submittedName>
        <fullName evidence="2">T9SS type A sorting domain-containing protein</fullName>
    </submittedName>
</protein>
<dbReference type="NCBIfam" id="TIGR04183">
    <property type="entry name" value="Por_Secre_tail"/>
    <property type="match status" value="1"/>
</dbReference>
<dbReference type="RefSeq" id="WP_262895600.1">
    <property type="nucleotide sequence ID" value="NZ_JAEHFY010000015.1"/>
</dbReference>
<gene>
    <name evidence="2" type="ORF">I5M32_11395</name>
</gene>
<comment type="caution">
    <text evidence="2">The sequence shown here is derived from an EMBL/GenBank/DDBJ whole genome shotgun (WGS) entry which is preliminary data.</text>
</comment>
<accession>A0ABS1BLB0</accession>
<dbReference type="Pfam" id="PF18962">
    <property type="entry name" value="Por_Secre_tail"/>
    <property type="match status" value="1"/>
</dbReference>